<feature type="domain" description="HTH tetR-type" evidence="6">
    <location>
        <begin position="23"/>
        <end position="83"/>
    </location>
</feature>
<keyword evidence="8" id="KW-1185">Reference proteome</keyword>
<keyword evidence="2 4" id="KW-0238">DNA-binding</keyword>
<dbReference type="SUPFAM" id="SSF48498">
    <property type="entry name" value="Tetracyclin repressor-like, C-terminal domain"/>
    <property type="match status" value="1"/>
</dbReference>
<dbReference type="OrthoDB" id="4823039at2"/>
<comment type="caution">
    <text evidence="7">The sequence shown here is derived from an EMBL/GenBank/DDBJ whole genome shotgun (WGS) entry which is preliminary data.</text>
</comment>
<name>A0A495X3K8_9PSEU</name>
<dbReference type="SUPFAM" id="SSF46689">
    <property type="entry name" value="Homeodomain-like"/>
    <property type="match status" value="1"/>
</dbReference>
<gene>
    <name evidence="7" type="ORF">DFJ66_1001</name>
</gene>
<dbReference type="InterPro" id="IPR036271">
    <property type="entry name" value="Tet_transcr_reg_TetR-rel_C_sf"/>
</dbReference>
<evidence type="ECO:0000256" key="2">
    <source>
        <dbReference type="ARBA" id="ARBA00023125"/>
    </source>
</evidence>
<keyword evidence="3" id="KW-0804">Transcription</keyword>
<dbReference type="InterPro" id="IPR001647">
    <property type="entry name" value="HTH_TetR"/>
</dbReference>
<keyword evidence="1" id="KW-0805">Transcription regulation</keyword>
<dbReference type="Gene3D" id="1.10.357.10">
    <property type="entry name" value="Tetracycline Repressor, domain 2"/>
    <property type="match status" value="1"/>
</dbReference>
<evidence type="ECO:0000256" key="3">
    <source>
        <dbReference type="ARBA" id="ARBA00023163"/>
    </source>
</evidence>
<feature type="DNA-binding region" description="H-T-H motif" evidence="4">
    <location>
        <begin position="46"/>
        <end position="65"/>
    </location>
</feature>
<evidence type="ECO:0000259" key="6">
    <source>
        <dbReference type="PROSITE" id="PS50977"/>
    </source>
</evidence>
<evidence type="ECO:0000313" key="7">
    <source>
        <dbReference type="EMBL" id="RKT67825.1"/>
    </source>
</evidence>
<dbReference type="Proteomes" id="UP000272729">
    <property type="component" value="Unassembled WGS sequence"/>
</dbReference>
<dbReference type="InterPro" id="IPR050109">
    <property type="entry name" value="HTH-type_TetR-like_transc_reg"/>
</dbReference>
<dbReference type="PANTHER" id="PTHR30055:SF234">
    <property type="entry name" value="HTH-TYPE TRANSCRIPTIONAL REGULATOR BETI"/>
    <property type="match status" value="1"/>
</dbReference>
<evidence type="ECO:0000256" key="5">
    <source>
        <dbReference type="SAM" id="MobiDB-lite"/>
    </source>
</evidence>
<dbReference type="AlphaFoldDB" id="A0A495X3K8"/>
<protein>
    <submittedName>
        <fullName evidence="7">TetR family transcriptional regulator</fullName>
    </submittedName>
</protein>
<dbReference type="GO" id="GO:0000976">
    <property type="term" value="F:transcription cis-regulatory region binding"/>
    <property type="evidence" value="ECO:0007669"/>
    <property type="project" value="TreeGrafter"/>
</dbReference>
<reference evidence="7 8" key="1">
    <citation type="submission" date="2018-10" db="EMBL/GenBank/DDBJ databases">
        <title>Sequencing the genomes of 1000 actinobacteria strains.</title>
        <authorList>
            <person name="Klenk H.-P."/>
        </authorList>
    </citation>
    <scope>NUCLEOTIDE SEQUENCE [LARGE SCALE GENOMIC DNA]</scope>
    <source>
        <strain evidence="7 8">DSM 43911</strain>
    </source>
</reference>
<evidence type="ECO:0000256" key="4">
    <source>
        <dbReference type="PROSITE-ProRule" id="PRU00335"/>
    </source>
</evidence>
<evidence type="ECO:0000256" key="1">
    <source>
        <dbReference type="ARBA" id="ARBA00023015"/>
    </source>
</evidence>
<feature type="region of interest" description="Disordered" evidence="5">
    <location>
        <begin position="1"/>
        <end position="20"/>
    </location>
</feature>
<dbReference type="EMBL" id="RBXR01000001">
    <property type="protein sequence ID" value="RKT67825.1"/>
    <property type="molecule type" value="Genomic_DNA"/>
</dbReference>
<sequence length="219" mass="24165">MADTVKSGSKRRYHAPQRAEQAAATRHAILEAARELFTTRGYAATTIGQVAQRSGVAVDTVYATVGRKPVLLREVFETALSGRDEAVPAEERDYVQAIRAAPTAAEKLATYAQALVSIAPRVAPVQAALRDAAARDPECAALDRELSERRATNMRLFAADLRATGDLRPDLTDDEVADIIWSMASADYYLLYVRHRGWTPARFGTHLHDAWTRLLLRHP</sequence>
<dbReference type="RefSeq" id="WP_121218384.1">
    <property type="nucleotide sequence ID" value="NZ_JBIUBA010000030.1"/>
</dbReference>
<dbReference type="InterPro" id="IPR009057">
    <property type="entry name" value="Homeodomain-like_sf"/>
</dbReference>
<organism evidence="7 8">
    <name type="scientific">Saccharothrix variisporea</name>
    <dbReference type="NCBI Taxonomy" id="543527"/>
    <lineage>
        <taxon>Bacteria</taxon>
        <taxon>Bacillati</taxon>
        <taxon>Actinomycetota</taxon>
        <taxon>Actinomycetes</taxon>
        <taxon>Pseudonocardiales</taxon>
        <taxon>Pseudonocardiaceae</taxon>
        <taxon>Saccharothrix</taxon>
    </lineage>
</organism>
<evidence type="ECO:0000313" key="8">
    <source>
        <dbReference type="Proteomes" id="UP000272729"/>
    </source>
</evidence>
<accession>A0A495X3K8</accession>
<proteinExistence type="predicted"/>
<dbReference type="Pfam" id="PF00440">
    <property type="entry name" value="TetR_N"/>
    <property type="match status" value="1"/>
</dbReference>
<dbReference type="PANTHER" id="PTHR30055">
    <property type="entry name" value="HTH-TYPE TRANSCRIPTIONAL REGULATOR RUTR"/>
    <property type="match status" value="1"/>
</dbReference>
<dbReference type="PRINTS" id="PR00455">
    <property type="entry name" value="HTHTETR"/>
</dbReference>
<dbReference type="PROSITE" id="PS50977">
    <property type="entry name" value="HTH_TETR_2"/>
    <property type="match status" value="1"/>
</dbReference>
<dbReference type="GO" id="GO:0003700">
    <property type="term" value="F:DNA-binding transcription factor activity"/>
    <property type="evidence" value="ECO:0007669"/>
    <property type="project" value="TreeGrafter"/>
</dbReference>